<dbReference type="AlphaFoldDB" id="A0A9Q1B3Y7"/>
<reference evidence="1" key="1">
    <citation type="journal article" date="2023" name="DNA Res.">
        <title>Chromosome-level genome assembly of Phrynocephalus forsythii using third-generation DNA sequencing and Hi-C analysis.</title>
        <authorList>
            <person name="Qi Y."/>
            <person name="Zhao W."/>
            <person name="Zhao Y."/>
            <person name="Niu C."/>
            <person name="Cao S."/>
            <person name="Zhang Y."/>
        </authorList>
    </citation>
    <scope>NUCLEOTIDE SEQUENCE</scope>
    <source>
        <tissue evidence="1">Muscle</tissue>
    </source>
</reference>
<name>A0A9Q1B3Y7_9SAUR</name>
<sequence>YTATMVSTSRKRKVDSEGCCFQDKWKLDYFFTEETVVVFKKFNIKRYYQSEHPNYDKLTGKQRSDKLKELEVSLVGQQRFFTRAHESSENATKASYQVADCQTL</sequence>
<proteinExistence type="predicted"/>
<evidence type="ECO:0000313" key="1">
    <source>
        <dbReference type="EMBL" id="KAJ7335403.1"/>
    </source>
</evidence>
<organism evidence="1 2">
    <name type="scientific">Phrynocephalus forsythii</name>
    <dbReference type="NCBI Taxonomy" id="171643"/>
    <lineage>
        <taxon>Eukaryota</taxon>
        <taxon>Metazoa</taxon>
        <taxon>Chordata</taxon>
        <taxon>Craniata</taxon>
        <taxon>Vertebrata</taxon>
        <taxon>Euteleostomi</taxon>
        <taxon>Lepidosauria</taxon>
        <taxon>Squamata</taxon>
        <taxon>Bifurcata</taxon>
        <taxon>Unidentata</taxon>
        <taxon>Episquamata</taxon>
        <taxon>Toxicofera</taxon>
        <taxon>Iguania</taxon>
        <taxon>Acrodonta</taxon>
        <taxon>Agamidae</taxon>
        <taxon>Agaminae</taxon>
        <taxon>Phrynocephalus</taxon>
    </lineage>
</organism>
<feature type="non-terminal residue" evidence="1">
    <location>
        <position position="1"/>
    </location>
</feature>
<gene>
    <name evidence="1" type="ORF">JRQ81_013344</name>
</gene>
<dbReference type="PANTHER" id="PTHR45913">
    <property type="entry name" value="EPM2A-INTERACTING PROTEIN 1"/>
    <property type="match status" value="1"/>
</dbReference>
<dbReference type="PANTHER" id="PTHR45913:SF9">
    <property type="entry name" value="GENERAL TRANSCRIPTION FACTOR II-I REPEAT DOMAIN-CONTAINING PROTEIN 2-LIKE-RELATED"/>
    <property type="match status" value="1"/>
</dbReference>
<evidence type="ECO:0000313" key="2">
    <source>
        <dbReference type="Proteomes" id="UP001142489"/>
    </source>
</evidence>
<comment type="caution">
    <text evidence="1">The sequence shown here is derived from an EMBL/GenBank/DDBJ whole genome shotgun (WGS) entry which is preliminary data.</text>
</comment>
<keyword evidence="2" id="KW-1185">Reference proteome</keyword>
<protein>
    <submittedName>
        <fullName evidence="1">Uncharacterized protein</fullName>
    </submittedName>
</protein>
<dbReference type="OrthoDB" id="10061052at2759"/>
<accession>A0A9Q1B3Y7</accession>
<dbReference type="Proteomes" id="UP001142489">
    <property type="component" value="Unassembled WGS sequence"/>
</dbReference>
<dbReference type="EMBL" id="JAPFRF010000004">
    <property type="protein sequence ID" value="KAJ7335403.1"/>
    <property type="molecule type" value="Genomic_DNA"/>
</dbReference>